<proteinExistence type="predicted"/>
<dbReference type="InterPro" id="IPR045062">
    <property type="entry name" value="Cyt_c_biogenesis_CcsA/CcmC"/>
</dbReference>
<evidence type="ECO:0000313" key="9">
    <source>
        <dbReference type="EMBL" id="SHF96183.1"/>
    </source>
</evidence>
<dbReference type="PANTHER" id="PTHR30071">
    <property type="entry name" value="HEME EXPORTER PROTEIN C"/>
    <property type="match status" value="1"/>
</dbReference>
<dbReference type="GO" id="GO:0005886">
    <property type="term" value="C:plasma membrane"/>
    <property type="evidence" value="ECO:0007669"/>
    <property type="project" value="TreeGrafter"/>
</dbReference>
<dbReference type="GO" id="GO:0017004">
    <property type="term" value="P:cytochrome complex assembly"/>
    <property type="evidence" value="ECO:0007669"/>
    <property type="project" value="UniProtKB-KW"/>
</dbReference>
<dbReference type="PANTHER" id="PTHR30071:SF1">
    <property type="entry name" value="CYTOCHROME B_B6 PROTEIN-RELATED"/>
    <property type="match status" value="1"/>
</dbReference>
<dbReference type="AlphaFoldDB" id="A0A1M5FXK0"/>
<gene>
    <name evidence="9" type="ORF">SAMN05444349_1526</name>
</gene>
<dbReference type="InterPro" id="IPR002541">
    <property type="entry name" value="Cyt_c_assembly"/>
</dbReference>
<keyword evidence="4 6" id="KW-1133">Transmembrane helix</keyword>
<feature type="transmembrane region" description="Helical" evidence="6">
    <location>
        <begin position="77"/>
        <end position="97"/>
    </location>
</feature>
<evidence type="ECO:0000259" key="7">
    <source>
        <dbReference type="Pfam" id="PF01578"/>
    </source>
</evidence>
<dbReference type="Pfam" id="PF05140">
    <property type="entry name" value="ResB"/>
    <property type="match status" value="1"/>
</dbReference>
<feature type="transmembrane region" description="Helical" evidence="6">
    <location>
        <begin position="12"/>
        <end position="30"/>
    </location>
</feature>
<dbReference type="Proteomes" id="UP000184436">
    <property type="component" value="Unassembled WGS sequence"/>
</dbReference>
<feature type="transmembrane region" description="Helical" evidence="6">
    <location>
        <begin position="590"/>
        <end position="610"/>
    </location>
</feature>
<feature type="transmembrane region" description="Helical" evidence="6">
    <location>
        <begin position="531"/>
        <end position="556"/>
    </location>
</feature>
<evidence type="ECO:0000256" key="6">
    <source>
        <dbReference type="SAM" id="Phobius"/>
    </source>
</evidence>
<dbReference type="EMBL" id="FQVD01000052">
    <property type="protein sequence ID" value="SHF96183.1"/>
    <property type="molecule type" value="Genomic_DNA"/>
</dbReference>
<feature type="transmembrane region" description="Helical" evidence="6">
    <location>
        <begin position="245"/>
        <end position="264"/>
    </location>
</feature>
<evidence type="ECO:0000313" key="10">
    <source>
        <dbReference type="Proteomes" id="UP000184436"/>
    </source>
</evidence>
<name>A0A1M5FXK0_9BACE</name>
<evidence type="ECO:0000256" key="1">
    <source>
        <dbReference type="ARBA" id="ARBA00004141"/>
    </source>
</evidence>
<reference evidence="9 10" key="1">
    <citation type="submission" date="2016-11" db="EMBL/GenBank/DDBJ databases">
        <authorList>
            <person name="Jaros S."/>
            <person name="Januszkiewicz K."/>
            <person name="Wedrychowicz H."/>
        </authorList>
    </citation>
    <scope>NUCLEOTIDE SEQUENCE [LARGE SCALE GENOMIC DNA]</scope>
    <source>
        <strain evidence="9 10">DSM 26883</strain>
    </source>
</reference>
<feature type="transmembrane region" description="Helical" evidence="6">
    <location>
        <begin position="42"/>
        <end position="65"/>
    </location>
</feature>
<keyword evidence="2 6" id="KW-0812">Transmembrane</keyword>
<sequence>MKLIRLIASPVLMYVLAGLYAVILAIATFVENSYGPAVAREYFYYASWFILLQLLQAVNLLSMFLQGSYFKRINKGSLAFHGAFIFMWLGAAASHYVGVTGVMHIREGETVNYMMRDDGAGTGNSSLPFSVKLNDFRLERYPGSHSPMSYESDLVIKQENEFSFTATVRMNKVIEVNGYRLFQSSFDRDELGTVLSVSYDRPGMQLTYTGYFLLFVGFMLTLFSQNSRFGRLRRELSEMKKNVPFCLFLLLGLSGGIFGAQTLGAQSPSVSSLHAEKFGQLVVLNPNGRLEPVNSYTSAILRKLYGAEKLNGFTSDQFFLNLLSFPDEWGKVPFIKVDNKEILKRFGRDGKYVAWQDVFDKNGNYVLADEVNAIYLKSAAERKRLDLDLLKLDESVNIVYQIMQHQLLPLFPDENNAQGKWYSAGDSLNVFQGKDSLFVSKIMDWYLYELNHGVRSNDWKEADKVVDMIQIFQQAKSKTPVIDNQKIRAELLYNQLDLFFWCRLAYLILGGILLFIACGEMITDFKWGRKLNIPLIALLVVAFLTHTTGVLLRWYISGHAPWANAYESMVCTSWMLVGCGLLFARRFPILPALAGLLGGIMLFVAGLNHLNPEITPLVPVLQSYWLMSHVAVIMIGYVFFALCALTGLFNLILMSLLTTANQLRLRFRIRELTLLNEMAMILGLFFMTAGTFLGAIWANVSWGRYWGWDPKETWALISIVVYALVLHLRFVPLLKGKTDWCFNLLSVVSILSVLMTWFGVNYYLSGLHSYGKTEGSGEGLWIWGIGLCVVLALAILARKRFRQDS</sequence>
<feature type="transmembrane region" description="Helical" evidence="6">
    <location>
        <begin position="630"/>
        <end position="657"/>
    </location>
</feature>
<feature type="domain" description="ResB-like" evidence="8">
    <location>
        <begin position="76"/>
        <end position="190"/>
    </location>
</feature>
<evidence type="ECO:0000259" key="8">
    <source>
        <dbReference type="Pfam" id="PF05140"/>
    </source>
</evidence>
<dbReference type="STRING" id="871325.SAMN05444349_1526"/>
<feature type="transmembrane region" description="Helical" evidence="6">
    <location>
        <begin position="498"/>
        <end position="519"/>
    </location>
</feature>
<keyword evidence="3" id="KW-0201">Cytochrome c-type biogenesis</keyword>
<dbReference type="OrthoDB" id="9814290at2"/>
<feature type="transmembrane region" description="Helical" evidence="6">
    <location>
        <begin position="562"/>
        <end position="583"/>
    </location>
</feature>
<feature type="transmembrane region" description="Helical" evidence="6">
    <location>
        <begin position="741"/>
        <end position="760"/>
    </location>
</feature>
<feature type="transmembrane region" description="Helical" evidence="6">
    <location>
        <begin position="780"/>
        <end position="797"/>
    </location>
</feature>
<evidence type="ECO:0000256" key="4">
    <source>
        <dbReference type="ARBA" id="ARBA00022989"/>
    </source>
</evidence>
<evidence type="ECO:0000256" key="3">
    <source>
        <dbReference type="ARBA" id="ARBA00022748"/>
    </source>
</evidence>
<dbReference type="RefSeq" id="WP_073350431.1">
    <property type="nucleotide sequence ID" value="NZ_FQVD01000052.1"/>
</dbReference>
<dbReference type="InterPro" id="IPR007816">
    <property type="entry name" value="ResB-like_domain"/>
</dbReference>
<feature type="transmembrane region" description="Helical" evidence="6">
    <location>
        <begin position="206"/>
        <end position="224"/>
    </location>
</feature>
<evidence type="ECO:0000256" key="5">
    <source>
        <dbReference type="ARBA" id="ARBA00023136"/>
    </source>
</evidence>
<dbReference type="GO" id="GO:0020037">
    <property type="term" value="F:heme binding"/>
    <property type="evidence" value="ECO:0007669"/>
    <property type="project" value="InterPro"/>
</dbReference>
<keyword evidence="10" id="KW-1185">Reference proteome</keyword>
<accession>A0A1M5FXK0</accession>
<protein>
    <submittedName>
        <fullName evidence="9">Cytochrome c-type biogenesis protein CcsB</fullName>
    </submittedName>
</protein>
<dbReference type="Pfam" id="PF01578">
    <property type="entry name" value="Cytochrom_C_asm"/>
    <property type="match status" value="1"/>
</dbReference>
<feature type="transmembrane region" description="Helical" evidence="6">
    <location>
        <begin position="678"/>
        <end position="702"/>
    </location>
</feature>
<organism evidence="9 10">
    <name type="scientific">Bacteroides faecichinchillae</name>
    <dbReference type="NCBI Taxonomy" id="871325"/>
    <lineage>
        <taxon>Bacteria</taxon>
        <taxon>Pseudomonadati</taxon>
        <taxon>Bacteroidota</taxon>
        <taxon>Bacteroidia</taxon>
        <taxon>Bacteroidales</taxon>
        <taxon>Bacteroidaceae</taxon>
        <taxon>Bacteroides</taxon>
    </lineage>
</organism>
<comment type="subcellular location">
    <subcellularLocation>
        <location evidence="1">Membrane</location>
        <topology evidence="1">Multi-pass membrane protein</topology>
    </subcellularLocation>
</comment>
<feature type="domain" description="Cytochrome c assembly protein" evidence="7">
    <location>
        <begin position="562"/>
        <end position="768"/>
    </location>
</feature>
<keyword evidence="5 6" id="KW-0472">Membrane</keyword>
<evidence type="ECO:0000256" key="2">
    <source>
        <dbReference type="ARBA" id="ARBA00022692"/>
    </source>
</evidence>
<feature type="transmembrane region" description="Helical" evidence="6">
    <location>
        <begin position="714"/>
        <end position="734"/>
    </location>
</feature>